<reference evidence="3" key="1">
    <citation type="journal article" date="2011" name="Genome Res.">
        <title>Deep small RNA sequencing from the nematode Ascaris reveals conservation, functional diversification, and novel developmental profiles.</title>
        <authorList>
            <person name="Wang J."/>
            <person name="Czech B."/>
            <person name="Crunk A."/>
            <person name="Wallace A."/>
            <person name="Mitreva M."/>
            <person name="Hannon G.J."/>
            <person name="Davis R.E."/>
        </authorList>
    </citation>
    <scope>NUCLEOTIDE SEQUENCE</scope>
</reference>
<dbReference type="InterPro" id="IPR036770">
    <property type="entry name" value="Ankyrin_rpt-contain_sf"/>
</dbReference>
<dbReference type="PANTHER" id="PTHR24149">
    <property type="entry name" value="ANKYRIN REPEAT DOMAIN-CONTAINING PROTEIN 12"/>
    <property type="match status" value="1"/>
</dbReference>
<evidence type="ECO:0000313" key="3">
    <source>
        <dbReference type="EMBL" id="ADY41646.1"/>
    </source>
</evidence>
<dbReference type="Pfam" id="PF12796">
    <property type="entry name" value="Ank_2"/>
    <property type="match status" value="1"/>
</dbReference>
<feature type="repeat" description="ANK" evidence="1">
    <location>
        <begin position="180"/>
        <end position="212"/>
    </location>
</feature>
<feature type="repeat" description="ANK" evidence="1">
    <location>
        <begin position="147"/>
        <end position="179"/>
    </location>
</feature>
<feature type="compositionally biased region" description="Polar residues" evidence="2">
    <location>
        <begin position="102"/>
        <end position="120"/>
    </location>
</feature>
<dbReference type="InterPro" id="IPR002110">
    <property type="entry name" value="Ankyrin_rpt"/>
</dbReference>
<keyword evidence="1" id="KW-0040">ANK repeat</keyword>
<dbReference type="GO" id="GO:0005654">
    <property type="term" value="C:nucleoplasm"/>
    <property type="evidence" value="ECO:0007669"/>
    <property type="project" value="TreeGrafter"/>
</dbReference>
<feature type="compositionally biased region" description="Low complexity" evidence="2">
    <location>
        <begin position="720"/>
        <end position="734"/>
    </location>
</feature>
<feature type="compositionally biased region" description="Polar residues" evidence="2">
    <location>
        <begin position="682"/>
        <end position="702"/>
    </location>
</feature>
<dbReference type="PROSITE" id="PS50297">
    <property type="entry name" value="ANK_REP_REGION"/>
    <property type="match status" value="3"/>
</dbReference>
<feature type="compositionally biased region" description="Basic residues" evidence="2">
    <location>
        <begin position="617"/>
        <end position="628"/>
    </location>
</feature>
<evidence type="ECO:0000256" key="2">
    <source>
        <dbReference type="SAM" id="MobiDB-lite"/>
    </source>
</evidence>
<dbReference type="PROSITE" id="PS50088">
    <property type="entry name" value="ANK_REPEAT"/>
    <property type="match status" value="3"/>
</dbReference>
<feature type="repeat" description="ANK" evidence="1">
    <location>
        <begin position="213"/>
        <end position="245"/>
    </location>
</feature>
<dbReference type="SMART" id="SM00248">
    <property type="entry name" value="ANK"/>
    <property type="match status" value="3"/>
</dbReference>
<feature type="region of interest" description="Disordered" evidence="2">
    <location>
        <begin position="297"/>
        <end position="319"/>
    </location>
</feature>
<feature type="compositionally biased region" description="Low complexity" evidence="2">
    <location>
        <begin position="452"/>
        <end position="468"/>
    </location>
</feature>
<feature type="non-terminal residue" evidence="3">
    <location>
        <position position="1007"/>
    </location>
</feature>
<dbReference type="EMBL" id="JI166253">
    <property type="protein sequence ID" value="ADY41646.1"/>
    <property type="molecule type" value="mRNA"/>
</dbReference>
<dbReference type="SUPFAM" id="SSF48403">
    <property type="entry name" value="Ankyrin repeat"/>
    <property type="match status" value="1"/>
</dbReference>
<dbReference type="PRINTS" id="PR01415">
    <property type="entry name" value="ANKYRIN"/>
</dbReference>
<feature type="compositionally biased region" description="Basic residues" evidence="2">
    <location>
        <begin position="46"/>
        <end position="58"/>
    </location>
</feature>
<evidence type="ECO:0000256" key="1">
    <source>
        <dbReference type="PROSITE-ProRule" id="PRU00023"/>
    </source>
</evidence>
<feature type="region of interest" description="Disordered" evidence="2">
    <location>
        <begin position="349"/>
        <end position="737"/>
    </location>
</feature>
<feature type="compositionally biased region" description="Gly residues" evidence="2">
    <location>
        <begin position="1"/>
        <end position="11"/>
    </location>
</feature>
<dbReference type="AlphaFoldDB" id="F1KUU2"/>
<proteinExistence type="evidence at transcript level"/>
<feature type="region of interest" description="Disordered" evidence="2">
    <location>
        <begin position="102"/>
        <end position="151"/>
    </location>
</feature>
<feature type="compositionally biased region" description="Basic residues" evidence="2">
    <location>
        <begin position="472"/>
        <end position="481"/>
    </location>
</feature>
<dbReference type="InterPro" id="IPR053210">
    <property type="entry name" value="ANKRD12"/>
</dbReference>
<feature type="compositionally biased region" description="Basic and acidic residues" evidence="2">
    <location>
        <begin position="349"/>
        <end position="371"/>
    </location>
</feature>
<protein>
    <submittedName>
        <fullName evidence="3">Ankyrin repeat domain-containing protein 12</fullName>
    </submittedName>
</protein>
<feature type="compositionally biased region" description="Basic and acidic residues" evidence="2">
    <location>
        <begin position="635"/>
        <end position="644"/>
    </location>
</feature>
<accession>F1KUU2</accession>
<feature type="compositionally biased region" description="Basic residues" evidence="2">
    <location>
        <begin position="133"/>
        <end position="145"/>
    </location>
</feature>
<feature type="compositionally biased region" description="Polar residues" evidence="2">
    <location>
        <begin position="59"/>
        <end position="68"/>
    </location>
</feature>
<feature type="compositionally biased region" description="Basic and acidic residues" evidence="2">
    <location>
        <begin position="422"/>
        <end position="438"/>
    </location>
</feature>
<dbReference type="Gene3D" id="1.25.40.20">
    <property type="entry name" value="Ankyrin repeat-containing domain"/>
    <property type="match status" value="1"/>
</dbReference>
<feature type="region of interest" description="Disordered" evidence="2">
    <location>
        <begin position="1"/>
        <end position="77"/>
    </location>
</feature>
<feature type="compositionally biased region" description="Polar residues" evidence="2">
    <location>
        <begin position="607"/>
        <end position="616"/>
    </location>
</feature>
<organism evidence="3">
    <name type="scientific">Ascaris suum</name>
    <name type="common">Pig roundworm</name>
    <name type="synonym">Ascaris lumbricoides</name>
    <dbReference type="NCBI Taxonomy" id="6253"/>
    <lineage>
        <taxon>Eukaryota</taxon>
        <taxon>Metazoa</taxon>
        <taxon>Ecdysozoa</taxon>
        <taxon>Nematoda</taxon>
        <taxon>Chromadorea</taxon>
        <taxon>Rhabditida</taxon>
        <taxon>Spirurina</taxon>
        <taxon>Ascaridomorpha</taxon>
        <taxon>Ascaridoidea</taxon>
        <taxon>Ascarididae</taxon>
        <taxon>Ascaris</taxon>
    </lineage>
</organism>
<name>F1KUU2_ASCSU</name>
<feature type="compositionally biased region" description="Basic and acidic residues" evidence="2">
    <location>
        <begin position="394"/>
        <end position="409"/>
    </location>
</feature>
<feature type="compositionally biased region" description="Polar residues" evidence="2">
    <location>
        <begin position="300"/>
        <end position="309"/>
    </location>
</feature>
<sequence length="1007" mass="110173">MSLEGGAGNIEGSGSLPQNAPYRPCELELSDDGSSVVSDAEPEHAHGRRRSSIAKQRKGSGSASQLSPSLGGGAYHPLGSPLPAYPVSIRQQLAIIKQMEQPLQSGGDTGPGSSHTTPIGRSSPGAASVHGTPKSRRVPKVHKKNERGETPLHVAARRGEHRLCKKLLQEGALVNACDYAGWTPLHEACSHAHLKVAKVLISGGADVNACSESADTPLHDATSNGCEKLVWLLLQSGADRERRNNAGKRPIEMCPPECASLRALLGSAALPERCPSGGDSSPRSPLATHHLEGSQCLPFSLSSPSNKQPAASPADTDITVHSETCVRGGFNEKLDEQTSVDATTHLCEKAEEGAEPKEVINEEPDGAKSDLKLSTTEKFTPSKAGSPPVTRRSIWREDKETTSKGDDLSSAHLYEFDDEESRESYPRGDDGTETEIRRTGRPRGMARKERFSSQPPASSPQKSSTTTASEKRKQRGRRRGRGGSAVGGNGTNPPPQSAPVDDVYEFRSSPESDININKSLGDVGSGREMSAPPAAKRQRLTQATTEFSQDDMEEMRHDEQDDPNVGSTTISEHSDDKGANLGRKVPPLRISLPRTPSEDGNAVVTGEESNSTSVASSRKRGPKNHNKKQPSPEESAFRDLDDSAQRVTRSKFRQSGRQLRDHGPPSYDGGNGKRKVGAWRRTNASATNLSSLAPSVTANDESNGVDLPEQTQGEDEASIEVSETPTVEDTTPTPMSLMQKNTYEGYRGLRAMIERRWIEAMALPPAVTPEPPANYNNYMIVNKNYSMGDMDPCPRPKKEETEDVLPAKLRILRDEQEERRHRMEISHKVERERLQMQAETEILRMLTRKANPARDTLSTVRILHEREVFNTWFLDVKLPERPVVEESEVKAKFERLAKLMYSRQQMESDALYAEQVFTWNGAVRKSGESVQCSLKGSVPRVSVIPLEFAHEEIKDATEKYDEHHEDVAFSEVNISCVVISSSLHNPPDGFFSPLRSGRAPKNFSLPR</sequence>
<dbReference type="Pfam" id="PF00023">
    <property type="entry name" value="Ank"/>
    <property type="match status" value="1"/>
</dbReference>
<dbReference type="PANTHER" id="PTHR24149:SF14">
    <property type="entry name" value="ANKYRIN REPEAT DOMAIN 12"/>
    <property type="match status" value="1"/>
</dbReference>